<evidence type="ECO:0000313" key="1">
    <source>
        <dbReference type="EMBL" id="PNX65476.1"/>
    </source>
</evidence>
<dbReference type="Proteomes" id="UP000236291">
    <property type="component" value="Unassembled WGS sequence"/>
</dbReference>
<comment type="caution">
    <text evidence="1">The sequence shown here is derived from an EMBL/GenBank/DDBJ whole genome shotgun (WGS) entry which is preliminary data.</text>
</comment>
<dbReference type="AlphaFoldDB" id="A0A2K3KGQ8"/>
<proteinExistence type="predicted"/>
<gene>
    <name evidence="1" type="ORF">L195_g062620</name>
</gene>
<sequence length="33" mass="3399">MGDAIIDGKSTGYCVDGCTTIADSGTYLLAVRM</sequence>
<protein>
    <submittedName>
        <fullName evidence="1">Aspartic proteinase</fullName>
    </submittedName>
</protein>
<evidence type="ECO:0000313" key="2">
    <source>
        <dbReference type="Proteomes" id="UP000236291"/>
    </source>
</evidence>
<dbReference type="EMBL" id="ASHM01180300">
    <property type="protein sequence ID" value="PNX65476.1"/>
    <property type="molecule type" value="Genomic_DNA"/>
</dbReference>
<name>A0A2K3KGQ8_TRIPR</name>
<organism evidence="1 2">
    <name type="scientific">Trifolium pratense</name>
    <name type="common">Red clover</name>
    <dbReference type="NCBI Taxonomy" id="57577"/>
    <lineage>
        <taxon>Eukaryota</taxon>
        <taxon>Viridiplantae</taxon>
        <taxon>Streptophyta</taxon>
        <taxon>Embryophyta</taxon>
        <taxon>Tracheophyta</taxon>
        <taxon>Spermatophyta</taxon>
        <taxon>Magnoliopsida</taxon>
        <taxon>eudicotyledons</taxon>
        <taxon>Gunneridae</taxon>
        <taxon>Pentapetalae</taxon>
        <taxon>rosids</taxon>
        <taxon>fabids</taxon>
        <taxon>Fabales</taxon>
        <taxon>Fabaceae</taxon>
        <taxon>Papilionoideae</taxon>
        <taxon>50 kb inversion clade</taxon>
        <taxon>NPAAA clade</taxon>
        <taxon>Hologalegina</taxon>
        <taxon>IRL clade</taxon>
        <taxon>Trifolieae</taxon>
        <taxon>Trifolium</taxon>
    </lineage>
</organism>
<reference evidence="1 2" key="2">
    <citation type="journal article" date="2017" name="Front. Plant Sci.">
        <title>Gene Classification and Mining of Molecular Markers Useful in Red Clover (Trifolium pratense) Breeding.</title>
        <authorList>
            <person name="Istvanek J."/>
            <person name="Dluhosova J."/>
            <person name="Dluhos P."/>
            <person name="Patkova L."/>
            <person name="Nedelnik J."/>
            <person name="Repkova J."/>
        </authorList>
    </citation>
    <scope>NUCLEOTIDE SEQUENCE [LARGE SCALE GENOMIC DNA]</scope>
    <source>
        <strain evidence="2">cv. Tatra</strain>
        <tissue evidence="1">Young leaves</tissue>
    </source>
</reference>
<accession>A0A2K3KGQ8</accession>
<feature type="non-terminal residue" evidence="1">
    <location>
        <position position="33"/>
    </location>
</feature>
<reference evidence="1 2" key="1">
    <citation type="journal article" date="2014" name="Am. J. Bot.">
        <title>Genome assembly and annotation for red clover (Trifolium pratense; Fabaceae).</title>
        <authorList>
            <person name="Istvanek J."/>
            <person name="Jaros M."/>
            <person name="Krenek A."/>
            <person name="Repkova J."/>
        </authorList>
    </citation>
    <scope>NUCLEOTIDE SEQUENCE [LARGE SCALE GENOMIC DNA]</scope>
    <source>
        <strain evidence="2">cv. Tatra</strain>
        <tissue evidence="1">Young leaves</tissue>
    </source>
</reference>